<sequence>MSWMDKDLQKQILLILQNSYLEPISIPELVKEIWPDEASINVTTEKLLQNIKYLYDHSLISSKDINSTVPIYALVEITPKGIDYLEPDGGLSASLGVITVKLHSDTIQQLLADKIEQANLPNEDKNKLIKTISGKFGDAFLAKLAEKAIEQIPAATVVTFIQSIIN</sequence>
<reference evidence="2" key="1">
    <citation type="journal article" date="2019" name="J. Anim. Genet.">
        <title>Description and whole genome sequencing of Eikenella exigua sp. nov., isolated from brain abscess and blood.</title>
        <authorList>
            <person name="Stormo K.A."/>
            <person name="Nygaard R.M."/>
            <person name="Bruvold T.S."/>
            <person name="Dimmen G."/>
            <person name="Lindemann P.C."/>
            <person name="Jordal S."/>
            <person name="Kommedal O."/>
        </authorList>
    </citation>
    <scope>NUCLEOTIDE SEQUENCE [LARGE SCALE GENOMIC DNA]</scope>
    <source>
        <strain evidence="2">PXX</strain>
    </source>
</reference>
<accession>A0AAX1F6W3</accession>
<name>A0AAX1F6W3_9NEIS</name>
<dbReference type="AlphaFoldDB" id="A0AAX1F6W3"/>
<dbReference type="Proteomes" id="UP000326695">
    <property type="component" value="Chromosome"/>
</dbReference>
<dbReference type="EMBL" id="CP038018">
    <property type="protein sequence ID" value="QED91843.1"/>
    <property type="molecule type" value="Genomic_DNA"/>
</dbReference>
<dbReference type="KEGG" id="eex:EZJ17_03760"/>
<evidence type="ECO:0008006" key="3">
    <source>
        <dbReference type="Google" id="ProtNLM"/>
    </source>
</evidence>
<proteinExistence type="predicted"/>
<evidence type="ECO:0000313" key="1">
    <source>
        <dbReference type="EMBL" id="QED91843.1"/>
    </source>
</evidence>
<organism evidence="1 2">
    <name type="scientific">Eikenella exigua</name>
    <dbReference type="NCBI Taxonomy" id="2528037"/>
    <lineage>
        <taxon>Bacteria</taxon>
        <taxon>Pseudomonadati</taxon>
        <taxon>Pseudomonadota</taxon>
        <taxon>Betaproteobacteria</taxon>
        <taxon>Neisseriales</taxon>
        <taxon>Neisseriaceae</taxon>
        <taxon>Eikenella</taxon>
    </lineage>
</organism>
<dbReference type="RefSeq" id="WP_151086166.1">
    <property type="nucleotide sequence ID" value="NZ_CP038018.1"/>
</dbReference>
<evidence type="ECO:0000313" key="2">
    <source>
        <dbReference type="Proteomes" id="UP000326695"/>
    </source>
</evidence>
<keyword evidence="2" id="KW-1185">Reference proteome</keyword>
<protein>
    <recommendedName>
        <fullName evidence="3">Transcriptional regulator</fullName>
    </recommendedName>
</protein>
<gene>
    <name evidence="1" type="ORF">EZJ17_03760</name>
</gene>